<dbReference type="AlphaFoldDB" id="A0A560JD94"/>
<protein>
    <submittedName>
        <fullName evidence="2">Uncharacterized protein</fullName>
    </submittedName>
</protein>
<dbReference type="InterPro" id="IPR036291">
    <property type="entry name" value="NAD(P)-bd_dom_sf"/>
</dbReference>
<accession>A0A560JD94</accession>
<evidence type="ECO:0000313" key="2">
    <source>
        <dbReference type="EMBL" id="TWB69171.1"/>
    </source>
</evidence>
<feature type="region of interest" description="Disordered" evidence="1">
    <location>
        <begin position="29"/>
        <end position="55"/>
    </location>
</feature>
<evidence type="ECO:0000313" key="3">
    <source>
        <dbReference type="Proteomes" id="UP000320516"/>
    </source>
</evidence>
<proteinExistence type="predicted"/>
<evidence type="ECO:0000256" key="1">
    <source>
        <dbReference type="SAM" id="MobiDB-lite"/>
    </source>
</evidence>
<gene>
    <name evidence="2" type="ORF">FBZ87_10911</name>
</gene>
<dbReference type="SUPFAM" id="SSF51735">
    <property type="entry name" value="NAD(P)-binding Rossmann-fold domains"/>
    <property type="match status" value="1"/>
</dbReference>
<dbReference type="EMBL" id="VITV01000009">
    <property type="protein sequence ID" value="TWB69171.1"/>
    <property type="molecule type" value="Genomic_DNA"/>
</dbReference>
<name>A0A560JD94_9PROT</name>
<dbReference type="Proteomes" id="UP000320516">
    <property type="component" value="Unassembled WGS sequence"/>
</dbReference>
<organism evidence="2 3">
    <name type="scientific">Nitrospirillum amazonense</name>
    <dbReference type="NCBI Taxonomy" id="28077"/>
    <lineage>
        <taxon>Bacteria</taxon>
        <taxon>Pseudomonadati</taxon>
        <taxon>Pseudomonadota</taxon>
        <taxon>Alphaproteobacteria</taxon>
        <taxon>Rhodospirillales</taxon>
        <taxon>Azospirillaceae</taxon>
        <taxon>Nitrospirillum</taxon>
    </lineage>
</organism>
<sequence length="55" mass="5391">MPLTGGVTIVTGAGSGVGRQHTLFLARQGGEVRPPPGCPVAAGRGKVGTHRALSG</sequence>
<comment type="caution">
    <text evidence="2">The sequence shown here is derived from an EMBL/GenBank/DDBJ whole genome shotgun (WGS) entry which is preliminary data.</text>
</comment>
<reference evidence="2 3" key="1">
    <citation type="submission" date="2019-06" db="EMBL/GenBank/DDBJ databases">
        <title>Genomic Encyclopedia of Type Strains, Phase IV (KMG-V): Genome sequencing to study the core and pangenomes of soil and plant-associated prokaryotes.</title>
        <authorList>
            <person name="Whitman W."/>
        </authorList>
    </citation>
    <scope>NUCLEOTIDE SEQUENCE [LARGE SCALE GENOMIC DNA]</scope>
    <source>
        <strain evidence="2 3">BR 12005</strain>
    </source>
</reference>
<dbReference type="Gene3D" id="3.40.50.720">
    <property type="entry name" value="NAD(P)-binding Rossmann-like Domain"/>
    <property type="match status" value="1"/>
</dbReference>